<dbReference type="AlphaFoldDB" id="A0A7C4PIM6"/>
<comment type="similarity">
    <text evidence="1 10">Belongs to the class-I aminoacyl-tRNA synthetase family. Glutamate--tRNA ligase type 1 subfamily.</text>
</comment>
<keyword evidence="2 10" id="KW-0963">Cytoplasm</keyword>
<dbReference type="Pfam" id="PF19269">
    <property type="entry name" value="Anticodon_2"/>
    <property type="match status" value="1"/>
</dbReference>
<dbReference type="Gene3D" id="1.10.10.350">
    <property type="match status" value="1"/>
</dbReference>
<sequence>MTGIEQPVRVRFAPSPTGRMHLASGRMALYNYLLARKTGGQFILRIEDTDQKRYVPTAEQELIDGMHWLGLQWDEGPDVGGPYGPYRQSERKAIYQEYARHLIETGHAYYCFCSPQRLEQLRQEQQQRKENPHYDGLCRMLDAQEAAERVARGEKHVIRFKTPKEGTTTVVDEIRGEITVENRLLDDYIIVKSDGLALYHLAAMVDDHLMKITHVLRGSEWLPTFPLHGLIIRAFGWEMPRFYHLSVFLKPSGKGKMSKRDAADAMKDGFSIYIKDLAELGYLPEAVVNWIALMGWSYDDQTEFFTMDDLIQKFSVDRFNPSPAAINFTKLDHFNGLHIRRLEREDLARRVKPFLVRAGYSVDDNLLLRIIPLIQERLSTLDEVVQFAGFFFEEEVHPLRDDLIARGLTAEQSADVAERCYEVLNSLPRLTVEEAEPPMRALVESLGLTAGQVFGILRVAVTGQKVSPPLFESMEIIGREKVLKRIKQAVAILRGDETLKN</sequence>
<evidence type="ECO:0000256" key="6">
    <source>
        <dbReference type="ARBA" id="ARBA00022833"/>
    </source>
</evidence>
<comment type="subunit">
    <text evidence="10">Monomer.</text>
</comment>
<dbReference type="GO" id="GO:0005524">
    <property type="term" value="F:ATP binding"/>
    <property type="evidence" value="ECO:0007669"/>
    <property type="project" value="UniProtKB-UniRule"/>
</dbReference>
<keyword evidence="7 10" id="KW-0067">ATP-binding</keyword>
<accession>A0A7C4PIM6</accession>
<dbReference type="GO" id="GO:0000049">
    <property type="term" value="F:tRNA binding"/>
    <property type="evidence" value="ECO:0007669"/>
    <property type="project" value="InterPro"/>
</dbReference>
<evidence type="ECO:0000313" key="13">
    <source>
        <dbReference type="EMBL" id="HGS21323.1"/>
    </source>
</evidence>
<reference evidence="13" key="1">
    <citation type="journal article" date="2020" name="mSystems">
        <title>Genome- and Community-Level Interaction Insights into Carbon Utilization and Element Cycling Functions of Hydrothermarchaeota in Hydrothermal Sediment.</title>
        <authorList>
            <person name="Zhou Z."/>
            <person name="Liu Y."/>
            <person name="Xu W."/>
            <person name="Pan J."/>
            <person name="Luo Z.H."/>
            <person name="Li M."/>
        </authorList>
    </citation>
    <scope>NUCLEOTIDE SEQUENCE [LARGE SCALE GENOMIC DNA]</scope>
    <source>
        <strain evidence="13">SpSt-573</strain>
    </source>
</reference>
<dbReference type="GO" id="GO:0008270">
    <property type="term" value="F:zinc ion binding"/>
    <property type="evidence" value="ECO:0007669"/>
    <property type="project" value="InterPro"/>
</dbReference>
<dbReference type="EC" id="6.1.1.17" evidence="10"/>
<dbReference type="InterPro" id="IPR045462">
    <property type="entry name" value="aa-tRNA-synth_I_cd-bd"/>
</dbReference>
<evidence type="ECO:0000256" key="5">
    <source>
        <dbReference type="ARBA" id="ARBA00022741"/>
    </source>
</evidence>
<dbReference type="InterPro" id="IPR020058">
    <property type="entry name" value="Glu/Gln-tRNA-synth_Ib_cat-dom"/>
</dbReference>
<evidence type="ECO:0000256" key="10">
    <source>
        <dbReference type="HAMAP-Rule" id="MF_00022"/>
    </source>
</evidence>
<evidence type="ECO:0000256" key="7">
    <source>
        <dbReference type="ARBA" id="ARBA00022840"/>
    </source>
</evidence>
<dbReference type="GO" id="GO:0004818">
    <property type="term" value="F:glutamate-tRNA ligase activity"/>
    <property type="evidence" value="ECO:0007669"/>
    <property type="project" value="UniProtKB-UniRule"/>
</dbReference>
<dbReference type="PRINTS" id="PR00987">
    <property type="entry name" value="TRNASYNTHGLU"/>
</dbReference>
<keyword evidence="9 10" id="KW-0030">Aminoacyl-tRNA synthetase</keyword>
<dbReference type="Gene3D" id="1.10.8.70">
    <property type="entry name" value="Glutamate-tRNA synthetase, class I, anticodon-binding domain 1"/>
    <property type="match status" value="1"/>
</dbReference>
<evidence type="ECO:0000256" key="4">
    <source>
        <dbReference type="ARBA" id="ARBA00022723"/>
    </source>
</evidence>
<proteinExistence type="inferred from homology"/>
<comment type="catalytic activity">
    <reaction evidence="10">
        <text>tRNA(Glu) + L-glutamate + ATP = L-glutamyl-tRNA(Glu) + AMP + diphosphate</text>
        <dbReference type="Rhea" id="RHEA:23540"/>
        <dbReference type="Rhea" id="RHEA-COMP:9663"/>
        <dbReference type="Rhea" id="RHEA-COMP:9680"/>
        <dbReference type="ChEBI" id="CHEBI:29985"/>
        <dbReference type="ChEBI" id="CHEBI:30616"/>
        <dbReference type="ChEBI" id="CHEBI:33019"/>
        <dbReference type="ChEBI" id="CHEBI:78442"/>
        <dbReference type="ChEBI" id="CHEBI:78520"/>
        <dbReference type="ChEBI" id="CHEBI:456215"/>
        <dbReference type="EC" id="6.1.1.17"/>
    </reaction>
</comment>
<comment type="caution">
    <text evidence="13">The sequence shown here is derived from an EMBL/GenBank/DDBJ whole genome shotgun (WGS) entry which is preliminary data.</text>
</comment>
<dbReference type="NCBIfam" id="TIGR00464">
    <property type="entry name" value="gltX_bact"/>
    <property type="match status" value="1"/>
</dbReference>
<dbReference type="GO" id="GO:0006424">
    <property type="term" value="P:glutamyl-tRNA aminoacylation"/>
    <property type="evidence" value="ECO:0007669"/>
    <property type="project" value="UniProtKB-UniRule"/>
</dbReference>
<organism evidence="13">
    <name type="scientific">Anaerolinea thermolimosa</name>
    <dbReference type="NCBI Taxonomy" id="229919"/>
    <lineage>
        <taxon>Bacteria</taxon>
        <taxon>Bacillati</taxon>
        <taxon>Chloroflexota</taxon>
        <taxon>Anaerolineae</taxon>
        <taxon>Anaerolineales</taxon>
        <taxon>Anaerolineaceae</taxon>
        <taxon>Anaerolinea</taxon>
    </lineage>
</organism>
<keyword evidence="5 10" id="KW-0547">Nucleotide-binding</keyword>
<evidence type="ECO:0000256" key="1">
    <source>
        <dbReference type="ARBA" id="ARBA00007894"/>
    </source>
</evidence>
<comment type="function">
    <text evidence="10">Catalyzes the attachment of glutamate to tRNA(Glu) in a two-step reaction: glutamate is first activated by ATP to form Glu-AMP and then transferred to the acceptor end of tRNA(Glu).</text>
</comment>
<dbReference type="InterPro" id="IPR020752">
    <property type="entry name" value="Glu-tRNA-synth_I_codon-bd_sub1"/>
</dbReference>
<dbReference type="InterPro" id="IPR004527">
    <property type="entry name" value="Glu-tRNA-ligase_bac/mito"/>
</dbReference>
<feature type="domain" description="Glutamyl/glutaminyl-tRNA synthetase class Ib catalytic" evidence="11">
    <location>
        <begin position="8"/>
        <end position="332"/>
    </location>
</feature>
<gene>
    <name evidence="10" type="primary">gltX</name>
    <name evidence="13" type="ORF">ENT37_05580</name>
</gene>
<dbReference type="HAMAP" id="MF_00022">
    <property type="entry name" value="Glu_tRNA_synth_type1"/>
    <property type="match status" value="1"/>
</dbReference>
<evidence type="ECO:0000259" key="12">
    <source>
        <dbReference type="Pfam" id="PF19269"/>
    </source>
</evidence>
<dbReference type="SUPFAM" id="SSF48163">
    <property type="entry name" value="An anticodon-binding domain of class I aminoacyl-tRNA synthetases"/>
    <property type="match status" value="1"/>
</dbReference>
<feature type="binding site" evidence="10">
    <location>
        <position position="259"/>
    </location>
    <ligand>
        <name>ATP</name>
        <dbReference type="ChEBI" id="CHEBI:30616"/>
    </ligand>
</feature>
<dbReference type="CDD" id="cd00808">
    <property type="entry name" value="GluRS_core"/>
    <property type="match status" value="1"/>
</dbReference>
<dbReference type="FunFam" id="3.40.50.620:FF:000045">
    <property type="entry name" value="Glutamate--tRNA ligase, mitochondrial"/>
    <property type="match status" value="1"/>
</dbReference>
<comment type="subcellular location">
    <subcellularLocation>
        <location evidence="10">Cytoplasm</location>
    </subcellularLocation>
</comment>
<dbReference type="InterPro" id="IPR020751">
    <property type="entry name" value="aa-tRNA-synth_I_codon-bd_sub2"/>
</dbReference>
<evidence type="ECO:0000256" key="2">
    <source>
        <dbReference type="ARBA" id="ARBA00022490"/>
    </source>
</evidence>
<protein>
    <recommendedName>
        <fullName evidence="10">Glutamate--tRNA ligase</fullName>
        <ecNumber evidence="10">6.1.1.17</ecNumber>
    </recommendedName>
    <alternativeName>
        <fullName evidence="10">Glutamyl-tRNA synthetase</fullName>
        <shortName evidence="10">GluRS</shortName>
    </alternativeName>
</protein>
<dbReference type="SUPFAM" id="SSF52374">
    <property type="entry name" value="Nucleotidylyl transferase"/>
    <property type="match status" value="1"/>
</dbReference>
<comment type="caution">
    <text evidence="10">Lacks conserved residue(s) required for the propagation of feature annotation.</text>
</comment>
<dbReference type="GO" id="GO:0005829">
    <property type="term" value="C:cytosol"/>
    <property type="evidence" value="ECO:0007669"/>
    <property type="project" value="TreeGrafter"/>
</dbReference>
<evidence type="ECO:0000259" key="11">
    <source>
        <dbReference type="Pfam" id="PF00749"/>
    </source>
</evidence>
<keyword evidence="3 10" id="KW-0436">Ligase</keyword>
<dbReference type="InterPro" id="IPR049940">
    <property type="entry name" value="GluQ/Sye"/>
</dbReference>
<dbReference type="PANTHER" id="PTHR43311">
    <property type="entry name" value="GLUTAMATE--TRNA LIGASE"/>
    <property type="match status" value="1"/>
</dbReference>
<evidence type="ECO:0000256" key="9">
    <source>
        <dbReference type="ARBA" id="ARBA00023146"/>
    </source>
</evidence>
<evidence type="ECO:0000256" key="3">
    <source>
        <dbReference type="ARBA" id="ARBA00022598"/>
    </source>
</evidence>
<keyword evidence="6" id="KW-0862">Zinc</keyword>
<dbReference type="Gene3D" id="3.40.50.620">
    <property type="entry name" value="HUPs"/>
    <property type="match status" value="1"/>
</dbReference>
<dbReference type="InterPro" id="IPR008925">
    <property type="entry name" value="aa_tRNA-synth_I_cd-bd_sf"/>
</dbReference>
<dbReference type="InterPro" id="IPR014729">
    <property type="entry name" value="Rossmann-like_a/b/a_fold"/>
</dbReference>
<evidence type="ECO:0000256" key="8">
    <source>
        <dbReference type="ARBA" id="ARBA00022917"/>
    </source>
</evidence>
<feature type="short sequence motif" description="'KMSKS' region" evidence="10">
    <location>
        <begin position="256"/>
        <end position="260"/>
    </location>
</feature>
<dbReference type="EMBL" id="DSYK01000286">
    <property type="protein sequence ID" value="HGS21323.1"/>
    <property type="molecule type" value="Genomic_DNA"/>
</dbReference>
<dbReference type="Pfam" id="PF00749">
    <property type="entry name" value="tRNA-synt_1c"/>
    <property type="match status" value="1"/>
</dbReference>
<keyword evidence="4" id="KW-0479">Metal-binding</keyword>
<feature type="domain" description="Aminoacyl-tRNA synthetase class I anticodon-binding" evidence="12">
    <location>
        <begin position="347"/>
        <end position="489"/>
    </location>
</feature>
<keyword evidence="8 10" id="KW-0648">Protein biosynthesis</keyword>
<dbReference type="InterPro" id="IPR033910">
    <property type="entry name" value="GluRS_core"/>
</dbReference>
<name>A0A7C4PIM6_9CHLR</name>
<dbReference type="PANTHER" id="PTHR43311:SF2">
    <property type="entry name" value="GLUTAMATE--TRNA LIGASE, MITOCHONDRIAL-RELATED"/>
    <property type="match status" value="1"/>
</dbReference>
<dbReference type="InterPro" id="IPR000924">
    <property type="entry name" value="Glu/Gln-tRNA-synth"/>
</dbReference>